<evidence type="ECO:0000313" key="2">
    <source>
        <dbReference type="WBParaSite" id="JU765_v2.g19869.t1"/>
    </source>
</evidence>
<reference evidence="2" key="1">
    <citation type="submission" date="2022-11" db="UniProtKB">
        <authorList>
            <consortium name="WormBaseParasite"/>
        </authorList>
    </citation>
    <scope>IDENTIFICATION</scope>
</reference>
<sequence length="148" mass="16944">MIDPVTGKVVAVISGVILFDGMLQFFTWRKNKIKIQNLEKNLEELKIDVKLLQNELNSIKLLLKEKDTRRVSFAQLKVSPSFGQSISDTSEYFDADEILSDFSSPREENEPLLTNLPIENDNETQIFNSIDSTNVEAGFFVCLIYFFI</sequence>
<organism evidence="1 2">
    <name type="scientific">Panagrolaimus sp. JU765</name>
    <dbReference type="NCBI Taxonomy" id="591449"/>
    <lineage>
        <taxon>Eukaryota</taxon>
        <taxon>Metazoa</taxon>
        <taxon>Ecdysozoa</taxon>
        <taxon>Nematoda</taxon>
        <taxon>Chromadorea</taxon>
        <taxon>Rhabditida</taxon>
        <taxon>Tylenchina</taxon>
        <taxon>Panagrolaimomorpha</taxon>
        <taxon>Panagrolaimoidea</taxon>
        <taxon>Panagrolaimidae</taxon>
        <taxon>Panagrolaimus</taxon>
    </lineage>
</organism>
<proteinExistence type="predicted"/>
<evidence type="ECO:0000313" key="1">
    <source>
        <dbReference type="Proteomes" id="UP000887576"/>
    </source>
</evidence>
<protein>
    <submittedName>
        <fullName evidence="2">Uncharacterized protein</fullName>
    </submittedName>
</protein>
<dbReference type="Proteomes" id="UP000887576">
    <property type="component" value="Unplaced"/>
</dbReference>
<name>A0AC34QW78_9BILA</name>
<dbReference type="WBParaSite" id="JU765_v2.g19869.t1">
    <property type="protein sequence ID" value="JU765_v2.g19869.t1"/>
    <property type="gene ID" value="JU765_v2.g19869"/>
</dbReference>
<accession>A0AC34QW78</accession>